<dbReference type="AlphaFoldDB" id="A0A6J4JTV7"/>
<feature type="compositionally biased region" description="Low complexity" evidence="1">
    <location>
        <begin position="89"/>
        <end position="105"/>
    </location>
</feature>
<feature type="compositionally biased region" description="Low complexity" evidence="1">
    <location>
        <begin position="42"/>
        <end position="54"/>
    </location>
</feature>
<evidence type="ECO:0000256" key="1">
    <source>
        <dbReference type="SAM" id="MobiDB-lite"/>
    </source>
</evidence>
<protein>
    <submittedName>
        <fullName evidence="2">L-lactate permease</fullName>
    </submittedName>
</protein>
<feature type="compositionally biased region" description="Basic residues" evidence="1">
    <location>
        <begin position="156"/>
        <end position="166"/>
    </location>
</feature>
<dbReference type="EMBL" id="CADCTD010000182">
    <property type="protein sequence ID" value="CAA9287222.1"/>
    <property type="molecule type" value="Genomic_DNA"/>
</dbReference>
<feature type="compositionally biased region" description="Basic and acidic residues" evidence="1">
    <location>
        <begin position="268"/>
        <end position="281"/>
    </location>
</feature>
<feature type="region of interest" description="Disordered" evidence="1">
    <location>
        <begin position="206"/>
        <end position="346"/>
    </location>
</feature>
<feature type="region of interest" description="Disordered" evidence="1">
    <location>
        <begin position="75"/>
        <end position="180"/>
    </location>
</feature>
<feature type="region of interest" description="Disordered" evidence="1">
    <location>
        <begin position="1"/>
        <end position="54"/>
    </location>
</feature>
<proteinExistence type="predicted"/>
<reference evidence="2" key="1">
    <citation type="submission" date="2020-02" db="EMBL/GenBank/DDBJ databases">
        <authorList>
            <person name="Meier V. D."/>
        </authorList>
    </citation>
    <scope>NUCLEOTIDE SEQUENCE</scope>
    <source>
        <strain evidence="2">AVDCRST_MAG27</strain>
    </source>
</reference>
<feature type="non-terminal residue" evidence="2">
    <location>
        <position position="1"/>
    </location>
</feature>
<gene>
    <name evidence="2" type="ORF">AVDCRST_MAG27-4352</name>
</gene>
<feature type="compositionally biased region" description="Basic residues" evidence="1">
    <location>
        <begin position="414"/>
        <end position="425"/>
    </location>
</feature>
<feature type="compositionally biased region" description="Basic residues" evidence="1">
    <location>
        <begin position="106"/>
        <end position="128"/>
    </location>
</feature>
<accession>A0A6J4JTV7</accession>
<feature type="compositionally biased region" description="Low complexity" evidence="1">
    <location>
        <begin position="129"/>
        <end position="146"/>
    </location>
</feature>
<feature type="compositionally biased region" description="Basic residues" evidence="1">
    <location>
        <begin position="313"/>
        <end position="324"/>
    </location>
</feature>
<feature type="non-terminal residue" evidence="2">
    <location>
        <position position="486"/>
    </location>
</feature>
<evidence type="ECO:0000313" key="2">
    <source>
        <dbReference type="EMBL" id="CAA9287222.1"/>
    </source>
</evidence>
<organism evidence="2">
    <name type="scientific">uncultured Craurococcus sp</name>
    <dbReference type="NCBI Taxonomy" id="1135998"/>
    <lineage>
        <taxon>Bacteria</taxon>
        <taxon>Pseudomonadati</taxon>
        <taxon>Pseudomonadota</taxon>
        <taxon>Alphaproteobacteria</taxon>
        <taxon>Acetobacterales</taxon>
        <taxon>Acetobacteraceae</taxon>
        <taxon>Craurococcus</taxon>
        <taxon>environmental samples</taxon>
    </lineage>
</organism>
<name>A0A6J4JTV7_9PROT</name>
<feature type="compositionally biased region" description="Basic and acidic residues" evidence="1">
    <location>
        <begin position="167"/>
        <end position="180"/>
    </location>
</feature>
<feature type="compositionally biased region" description="Low complexity" evidence="1">
    <location>
        <begin position="395"/>
        <end position="412"/>
    </location>
</feature>
<sequence length="486" mass="53391">DHPPLDPACAGRHRRHRQRPDGHPRRLALWPRRRPRRRPNDRAGGLRAGGCRALPRPRHLDRLDRRALYPGRAPLLAGRGAAGRGCPGAGRSARSPRRAPAALRRLLPHRPLRRIGDRLRRRHHRRHGAGAAAADGAGAAPRLRPAQPDDDPLGRHGQRRHHRRRPRPDGPGDARPPCEHPRRRLQHRLAGALLAPGGAGRIRRRLARAGERGPLARRQPRIGDPGNRTPRPGDGDARRLQPGHRAPYPAGRTPRPRDAPPHGPPDAALRRPDRLAGRHPPDPAARASPLRGGPDAALRRRTGLVAPLPCRHLAGRGRPRHRAGPRPGPRLSRRVADGLGHRPPRRLQHLHLLGHRGGAVRLRHRHRPRRGHLPGAGGWRRGADAARLGGLWRAGQQQQCGQRAVHAGPGQPRGRGRPRPRRRGRAPACRGAFAQHRLAGAHVDRLQPGRHPRPRARGLPGDAALRAIDGCRAPGGRAPARPRQAM</sequence>
<feature type="region of interest" description="Disordered" evidence="1">
    <location>
        <begin position="395"/>
        <end position="426"/>
    </location>
</feature>